<feature type="transmembrane region" description="Helical" evidence="7">
    <location>
        <begin position="608"/>
        <end position="627"/>
    </location>
</feature>
<feature type="transmembrane region" description="Helical" evidence="7">
    <location>
        <begin position="753"/>
        <end position="776"/>
    </location>
</feature>
<feature type="transmembrane region" description="Helical" evidence="7">
    <location>
        <begin position="314"/>
        <end position="338"/>
    </location>
</feature>
<feature type="domain" description="Membrane transport protein MMPL" evidence="8">
    <location>
        <begin position="521"/>
        <end position="784"/>
    </location>
</feature>
<feature type="transmembrane region" description="Helical" evidence="7">
    <location>
        <begin position="451"/>
        <end position="470"/>
    </location>
</feature>
<protein>
    <submittedName>
        <fullName evidence="9">Membrane protein</fullName>
    </submittedName>
</protein>
<dbReference type="InterPro" id="IPR050545">
    <property type="entry name" value="Mycobact_MmpL"/>
</dbReference>
<evidence type="ECO:0000256" key="3">
    <source>
        <dbReference type="ARBA" id="ARBA00022692"/>
    </source>
</evidence>
<keyword evidence="5 7" id="KW-0472">Membrane</keyword>
<comment type="subcellular location">
    <subcellularLocation>
        <location evidence="1">Cell membrane</location>
        <topology evidence="1">Multi-pass membrane protein</topology>
    </subcellularLocation>
</comment>
<sequence>MAEVLYRWGRACARRARTVVVVWLAVIALAGLVFAVGRGPLTTSFDIPGTPTAQVTDQLARELPDLAGASGTIVFHTQGGSAFTDAQRAQVAEVVAALGQVDHVVAATDPFATQAQIDTQTAQVADGQAQLAQARDELTTAQAQLDAARAQVAQSGLAGAAATEAGAQVDAQQAQLDAGAQELEARSAQLSTAATLLDLAGGIRLVSEDGSAALSTVAFDATQLTLPDEVKAAVMQTVEDRPVDGVAADFSGTISQEVPQVIGVGEAVGVLLAGVVLLVMLGTFVGAGLPIVSALVGVAVGVLASLALSGLVDMASVTLVLGVMLGLAVGIDYSLFIINRHRVQLRLGVDLEESIGLANGTSGNAVVFAGSTVLIALLALNVTGVPFLGLMGTVGAICVGVAILVAITLTPAMLALVGRRVLPRREREPVAAAAPVTPVAAGARPMRTRRAVATLVLGVAALGVLAIPSASMRLGLPDGSAEPVESTQYRAYTTTRDAFGAGANGPLLVVAEVVDAPAEEALTAAQAEIATQLAAVADVAAVAPVAASADRSVLAFQVVPLDGPDSESTQTLVEELRALSPLPDGTSLGVAGQASGNIDISVKLADVLPLYLAVVVGLSLVIMMIAFRSVLVPVVATAGFMLSLAATYGGLVAVFQWGWLGPVFGVHDPGTILSFLPIILVGILFGLAMDYQLFLVSGMREAFVHGASAREAVSRGFRAGRTVVLAAGLIMVAVFSGFVFSESAIIRSLGFGLAFGVLVDAFVVRILLVPAAMHLLGGAAWWMPRWLDRVVPNVDVEGAALERRHHAV</sequence>
<dbReference type="PANTHER" id="PTHR33406">
    <property type="entry name" value="MEMBRANE PROTEIN MJ1562-RELATED"/>
    <property type="match status" value="1"/>
</dbReference>
<reference evidence="9 10" key="1">
    <citation type="submission" date="2019-07" db="EMBL/GenBank/DDBJ databases">
        <title>Whole genome shotgun sequence of Cellulomonas soli NBRC 109434.</title>
        <authorList>
            <person name="Hosoyama A."/>
            <person name="Uohara A."/>
            <person name="Ohji S."/>
            <person name="Ichikawa N."/>
        </authorList>
    </citation>
    <scope>NUCLEOTIDE SEQUENCE [LARGE SCALE GENOMIC DNA]</scope>
    <source>
        <strain evidence="9 10">NBRC 109434</strain>
    </source>
</reference>
<dbReference type="AlphaFoldDB" id="A0A512P8P0"/>
<keyword evidence="3 7" id="KW-0812">Transmembrane</keyword>
<feature type="coiled-coil region" evidence="6">
    <location>
        <begin position="117"/>
        <end position="151"/>
    </location>
</feature>
<evidence type="ECO:0000256" key="6">
    <source>
        <dbReference type="SAM" id="Coils"/>
    </source>
</evidence>
<gene>
    <name evidence="9" type="ORF">CSO01_02170</name>
</gene>
<evidence type="ECO:0000256" key="2">
    <source>
        <dbReference type="ARBA" id="ARBA00022475"/>
    </source>
</evidence>
<feature type="transmembrane region" description="Helical" evidence="7">
    <location>
        <begin position="261"/>
        <end position="281"/>
    </location>
</feature>
<dbReference type="RefSeq" id="WP_146951275.1">
    <property type="nucleotide sequence ID" value="NZ_BAABBJ010000005.1"/>
</dbReference>
<keyword evidence="6" id="KW-0175">Coiled coil</keyword>
<feature type="transmembrane region" description="Helical" evidence="7">
    <location>
        <begin position="671"/>
        <end position="691"/>
    </location>
</feature>
<dbReference type="EMBL" id="BKAL01000001">
    <property type="protein sequence ID" value="GEP67502.1"/>
    <property type="molecule type" value="Genomic_DNA"/>
</dbReference>
<keyword evidence="4 7" id="KW-1133">Transmembrane helix</keyword>
<keyword evidence="10" id="KW-1185">Reference proteome</keyword>
<feature type="transmembrane region" description="Helical" evidence="7">
    <location>
        <begin position="394"/>
        <end position="417"/>
    </location>
</feature>
<evidence type="ECO:0000256" key="7">
    <source>
        <dbReference type="SAM" id="Phobius"/>
    </source>
</evidence>
<dbReference type="GO" id="GO:0005886">
    <property type="term" value="C:plasma membrane"/>
    <property type="evidence" value="ECO:0007669"/>
    <property type="project" value="UniProtKB-SubCell"/>
</dbReference>
<dbReference type="PANTHER" id="PTHR33406:SF13">
    <property type="entry name" value="MEMBRANE PROTEIN YDFJ"/>
    <property type="match status" value="1"/>
</dbReference>
<dbReference type="Pfam" id="PF03176">
    <property type="entry name" value="MMPL"/>
    <property type="match status" value="2"/>
</dbReference>
<dbReference type="Gene3D" id="1.20.1640.10">
    <property type="entry name" value="Multidrug efflux transporter AcrB transmembrane domain"/>
    <property type="match status" value="2"/>
</dbReference>
<feature type="domain" description="Membrane transport protein MMPL" evidence="8">
    <location>
        <begin position="141"/>
        <end position="427"/>
    </location>
</feature>
<evidence type="ECO:0000256" key="4">
    <source>
        <dbReference type="ARBA" id="ARBA00022989"/>
    </source>
</evidence>
<dbReference type="OrthoDB" id="7051771at2"/>
<name>A0A512P8P0_9CELL</name>
<evidence type="ECO:0000256" key="5">
    <source>
        <dbReference type="ARBA" id="ARBA00023136"/>
    </source>
</evidence>
<proteinExistence type="predicted"/>
<feature type="transmembrane region" description="Helical" evidence="7">
    <location>
        <begin position="288"/>
        <end position="308"/>
    </location>
</feature>
<feature type="transmembrane region" description="Helical" evidence="7">
    <location>
        <begin position="365"/>
        <end position="388"/>
    </location>
</feature>
<keyword evidence="2" id="KW-1003">Cell membrane</keyword>
<evidence type="ECO:0000256" key="1">
    <source>
        <dbReference type="ARBA" id="ARBA00004651"/>
    </source>
</evidence>
<feature type="transmembrane region" description="Helical" evidence="7">
    <location>
        <begin position="723"/>
        <end position="741"/>
    </location>
</feature>
<feature type="transmembrane region" description="Helical" evidence="7">
    <location>
        <begin position="634"/>
        <end position="659"/>
    </location>
</feature>
<accession>A0A512P8P0</accession>
<evidence type="ECO:0000259" key="8">
    <source>
        <dbReference type="Pfam" id="PF03176"/>
    </source>
</evidence>
<dbReference type="Proteomes" id="UP000321798">
    <property type="component" value="Unassembled WGS sequence"/>
</dbReference>
<evidence type="ECO:0000313" key="9">
    <source>
        <dbReference type="EMBL" id="GEP67502.1"/>
    </source>
</evidence>
<dbReference type="SUPFAM" id="SSF82866">
    <property type="entry name" value="Multidrug efflux transporter AcrB transmembrane domain"/>
    <property type="match status" value="2"/>
</dbReference>
<comment type="caution">
    <text evidence="9">The sequence shown here is derived from an EMBL/GenBank/DDBJ whole genome shotgun (WGS) entry which is preliminary data.</text>
</comment>
<dbReference type="InterPro" id="IPR004869">
    <property type="entry name" value="MMPL_dom"/>
</dbReference>
<organism evidence="9 10">
    <name type="scientific">Cellulomonas soli</name>
    <dbReference type="NCBI Taxonomy" id="931535"/>
    <lineage>
        <taxon>Bacteria</taxon>
        <taxon>Bacillati</taxon>
        <taxon>Actinomycetota</taxon>
        <taxon>Actinomycetes</taxon>
        <taxon>Micrococcales</taxon>
        <taxon>Cellulomonadaceae</taxon>
        <taxon>Cellulomonas</taxon>
    </lineage>
</organism>
<evidence type="ECO:0000313" key="10">
    <source>
        <dbReference type="Proteomes" id="UP000321798"/>
    </source>
</evidence>